<proteinExistence type="predicted"/>
<dbReference type="Proteomes" id="UP000051386">
    <property type="component" value="Unassembled WGS sequence"/>
</dbReference>
<comment type="caution">
    <text evidence="1">The sequence shown here is derived from an EMBL/GenBank/DDBJ whole genome shotgun (WGS) entry which is preliminary data.</text>
</comment>
<dbReference type="AlphaFoldDB" id="A0A0R0DF97"/>
<protein>
    <submittedName>
        <fullName evidence="1">Uncharacterized protein</fullName>
    </submittedName>
</protein>
<dbReference type="RefSeq" id="WP_057507491.1">
    <property type="nucleotide sequence ID" value="NZ_LDJK01000012.1"/>
</dbReference>
<accession>A0A0R0DF97</accession>
<reference evidence="1 2" key="1">
    <citation type="submission" date="2015-05" db="EMBL/GenBank/DDBJ databases">
        <title>Genome sequencing and analysis of members of genus Stenotrophomonas.</title>
        <authorList>
            <person name="Patil P.P."/>
            <person name="Midha S."/>
            <person name="Patil P.B."/>
        </authorList>
    </citation>
    <scope>NUCLEOTIDE SEQUENCE [LARGE SCALE GENOMIC DNA]</scope>
    <source>
        <strain evidence="1 2">DSM 21508</strain>
    </source>
</reference>
<sequence>MLRPCPPLTLELLRQRADPEGRCTDPAAILEVAALFHLQQASATDIVDGLELASSRVEAPLASAATFTAVQAVAPAAILVHRPHGRVTGLLATLPLDAEALARLRAGALDTRNPTPSQLLKPHQPAAASYTWIVAASSRTSAKALVQGLAAIHSLLTWQLVACARAVTADGARVLTSFGFQAAAGPAGYMELPPLDAPLHGFRL</sequence>
<gene>
    <name evidence="1" type="ORF">ABB28_04580</name>
</gene>
<evidence type="ECO:0000313" key="2">
    <source>
        <dbReference type="Proteomes" id="UP000051386"/>
    </source>
</evidence>
<organism evidence="1 2">
    <name type="scientific">Stenotrophomonas chelatiphaga</name>
    <dbReference type="NCBI Taxonomy" id="517011"/>
    <lineage>
        <taxon>Bacteria</taxon>
        <taxon>Pseudomonadati</taxon>
        <taxon>Pseudomonadota</taxon>
        <taxon>Gammaproteobacteria</taxon>
        <taxon>Lysobacterales</taxon>
        <taxon>Lysobacteraceae</taxon>
        <taxon>Stenotrophomonas</taxon>
    </lineage>
</organism>
<evidence type="ECO:0000313" key="1">
    <source>
        <dbReference type="EMBL" id="KRG75912.1"/>
    </source>
</evidence>
<dbReference type="EMBL" id="LDJK01000012">
    <property type="protein sequence ID" value="KRG75912.1"/>
    <property type="molecule type" value="Genomic_DNA"/>
</dbReference>
<dbReference type="PATRIC" id="fig|517011.3.peg.335"/>
<keyword evidence="2" id="KW-1185">Reference proteome</keyword>
<name>A0A0R0DF97_9GAMM</name>